<keyword evidence="1" id="KW-0560">Oxidoreductase</keyword>
<dbReference type="Proteomes" id="UP000190102">
    <property type="component" value="Unassembled WGS sequence"/>
</dbReference>
<dbReference type="SUPFAM" id="SSF50129">
    <property type="entry name" value="GroES-like"/>
    <property type="match status" value="1"/>
</dbReference>
<reference evidence="4" key="1">
    <citation type="submission" date="2017-02" db="EMBL/GenBank/DDBJ databases">
        <authorList>
            <person name="Varghese N."/>
            <person name="Submissions S."/>
        </authorList>
    </citation>
    <scope>NUCLEOTIDE SEQUENCE [LARGE SCALE GENOMIC DNA]</scope>
    <source>
        <strain evidence="4">ATCC BAA-34</strain>
    </source>
</reference>
<dbReference type="PANTHER" id="PTHR43401">
    <property type="entry name" value="L-THREONINE 3-DEHYDROGENASE"/>
    <property type="match status" value="1"/>
</dbReference>
<evidence type="ECO:0000256" key="1">
    <source>
        <dbReference type="ARBA" id="ARBA00023002"/>
    </source>
</evidence>
<feature type="domain" description="Alcohol dehydrogenase-like N-terminal" evidence="2">
    <location>
        <begin position="31"/>
        <end position="141"/>
    </location>
</feature>
<dbReference type="InterPro" id="IPR050129">
    <property type="entry name" value="Zn_alcohol_dh"/>
</dbReference>
<dbReference type="Gene3D" id="3.90.180.10">
    <property type="entry name" value="Medium-chain alcohol dehydrogenases, catalytic domain"/>
    <property type="match status" value="1"/>
</dbReference>
<dbReference type="Pfam" id="PF08240">
    <property type="entry name" value="ADH_N"/>
    <property type="match status" value="1"/>
</dbReference>
<dbReference type="STRING" id="115783.SAMN02745119_00288"/>
<gene>
    <name evidence="3" type="ORF">SAMN02745119_00288</name>
</gene>
<dbReference type="OrthoDB" id="5484143at2"/>
<evidence type="ECO:0000259" key="2">
    <source>
        <dbReference type="Pfam" id="PF08240"/>
    </source>
</evidence>
<name>A0A1T4K3J9_9BACT</name>
<dbReference type="InterPro" id="IPR013154">
    <property type="entry name" value="ADH-like_N"/>
</dbReference>
<dbReference type="Gene3D" id="3.40.50.720">
    <property type="entry name" value="NAD(P)-binding Rossmann-like Domain"/>
    <property type="match status" value="1"/>
</dbReference>
<dbReference type="InterPro" id="IPR011032">
    <property type="entry name" value="GroES-like_sf"/>
</dbReference>
<dbReference type="GO" id="GO:0016491">
    <property type="term" value="F:oxidoreductase activity"/>
    <property type="evidence" value="ECO:0007669"/>
    <property type="project" value="UniProtKB-KW"/>
</dbReference>
<keyword evidence="4" id="KW-1185">Reference proteome</keyword>
<dbReference type="AlphaFoldDB" id="A0A1T4K3J9"/>
<sequence length="334" mass="36070">MPQPLPATMQAVSVREIGSFQFEQRPVPQPGPGEVLLRVTVTGLCRTDLKIIQVGHRDLVLPCIPGEEVVGEVVALGAGCDTTLLHQRCYVYPGEWCGSCPACKAGAENLCRFMRIMGFHRDGGFAGYVVAPLKSLIPLPEGLSDEQAVFAEPLSCCLNALELARLAPFETIAIWGGGPAGQLLARAATAYDALPTVIEPDPQRRKLAKGVAEPPEQLFDVCVVAVGNNDAYQQALTRLAPRGRLVVFSGLSKETPAITTDFNQLHYLEQTVVGAYGCCYRHGRQAIALLQSGRLEVGDLISHRMPLSKLAEALELVASRQCMKIHLYPEACTP</sequence>
<dbReference type="EMBL" id="FUWR01000001">
    <property type="protein sequence ID" value="SJZ37012.1"/>
    <property type="molecule type" value="Genomic_DNA"/>
</dbReference>
<dbReference type="RefSeq" id="WP_078788592.1">
    <property type="nucleotide sequence ID" value="NZ_FUWR01000001.1"/>
</dbReference>
<protein>
    <submittedName>
        <fullName evidence="3">2-desacetyl-2-hydroxyethyl bacteriochlorophyllide A dehydrogenase</fullName>
    </submittedName>
</protein>
<dbReference type="PANTHER" id="PTHR43401:SF2">
    <property type="entry name" value="L-THREONINE 3-DEHYDROGENASE"/>
    <property type="match status" value="1"/>
</dbReference>
<dbReference type="SUPFAM" id="SSF51735">
    <property type="entry name" value="NAD(P)-binding Rossmann-fold domains"/>
    <property type="match status" value="1"/>
</dbReference>
<accession>A0A1T4K3J9</accession>
<evidence type="ECO:0000313" key="4">
    <source>
        <dbReference type="Proteomes" id="UP000190102"/>
    </source>
</evidence>
<proteinExistence type="predicted"/>
<dbReference type="InterPro" id="IPR036291">
    <property type="entry name" value="NAD(P)-bd_dom_sf"/>
</dbReference>
<organism evidence="3 4">
    <name type="scientific">Trichlorobacter thiogenes</name>
    <dbReference type="NCBI Taxonomy" id="115783"/>
    <lineage>
        <taxon>Bacteria</taxon>
        <taxon>Pseudomonadati</taxon>
        <taxon>Thermodesulfobacteriota</taxon>
        <taxon>Desulfuromonadia</taxon>
        <taxon>Geobacterales</taxon>
        <taxon>Geobacteraceae</taxon>
        <taxon>Trichlorobacter</taxon>
    </lineage>
</organism>
<evidence type="ECO:0000313" key="3">
    <source>
        <dbReference type="EMBL" id="SJZ37012.1"/>
    </source>
</evidence>